<dbReference type="EMBL" id="GEHC01001014">
    <property type="protein sequence ID" value="JAV46631.1"/>
    <property type="molecule type" value="Transcribed_RNA"/>
</dbReference>
<accession>A0A1W7R675</accession>
<dbReference type="VEuPathDB" id="VectorBase:AALF013788"/>
<dbReference type="PANTHER" id="PTHR31635">
    <property type="entry name" value="REVERSE TRANSCRIPTASE DOMAIN-CONTAINING PROTEIN-RELATED"/>
    <property type="match status" value="1"/>
</dbReference>
<dbReference type="InterPro" id="IPR005135">
    <property type="entry name" value="Endo/exonuclease/phosphatase"/>
</dbReference>
<dbReference type="GO" id="GO:0003824">
    <property type="term" value="F:catalytic activity"/>
    <property type="evidence" value="ECO:0007669"/>
    <property type="project" value="InterPro"/>
</dbReference>
<dbReference type="Pfam" id="PF00078">
    <property type="entry name" value="RVT_1"/>
    <property type="match status" value="1"/>
</dbReference>
<name>A0A1W7R675_AEDAL</name>
<evidence type="ECO:0000259" key="1">
    <source>
        <dbReference type="PROSITE" id="PS50878"/>
    </source>
</evidence>
<dbReference type="SUPFAM" id="SSF56219">
    <property type="entry name" value="DNase I-like"/>
    <property type="match status" value="1"/>
</dbReference>
<dbReference type="AlphaFoldDB" id="A0A1W7R675"/>
<sequence length="1081" mass="125585">MPYIRKIATINLNAISCRVKQHLLKEFVWNNDLDVVFMQEVAFENFSFLPTHTAVVNISEDGKGTGILIRTNIQFTNLVMNTNGRITSLVIDGINYIDVYAHSGSKYKKERDLLFTDEMMIHLGEFKENVVLGDFNCITDKKDSTGAVKNICNGLKKMIAELQLLDVELSKNSHRVFTFVRGDSKSRLDRIYGSEAFIKNVRKIETIAVPFSDHCSVVMTLEITDVKNMNFFGRGYWKINSSLIAIEDIQDKFKTYYAQLRNRNSFQHISFWWNNDLKSGIKRFFKGESFALNQQITREKSFYYKCFNEAAQYQALNLDAREELTLAKSKLMSLEQKRLNRFRKKLKAHSLHSDEKLSFFHVTSFINRSSNSKLLKLKLNGEITSNPARLKEAIFEYFSEKYKNDNSHCGCGNTLDYLNRQLDKNDRQQLVKPIEIAEIEQVVNEASKNSSPGPDGINYEFYVTFFDLLKNDLVSLYNSYLIGGDYPPGLFTSGIIALIPKKGDNLELANRRPISMLNSDYKIFTKILFNRLKPMMEKLLGPGQSASIENSSCVNNLSLLRNIIIKANKSRKFKGILLSVDLEKAFDRVDHRYLWEILKKFAFPDRFIECLEKLYKNASSKVLFNGFLTNSFSIECSVRQGCPLSMALFALYIEPLLRMIDKHIQGVLVDNIFIRIVAYADDLNIFIRNDEEFSIALELINYFSIYSKIKINFSKSHFLRLNNCPLGPQLISEARDVKILGVRFVEDYRKMVDLNYVELIENVNYSLSLQYNRRLNIVQKVWILNTYILSKLWYVAQLIPPENKHIAQLRKKCGDFIWKGFFYKVERKELYAPIYKGGLSLTCVESKTKALFIKNILLSGQNGEIDNFMIQQAMNKNLTLNTREWIKLSVTLEEQNLKSSKQIYDYLILKQNIKIKQQEKNQNFQWETFYENFNQNFICSESKSTLFCVFRDIIPCNSKLYKHRVRGIDSPTCDSCGRIDTVDHRIKICSGSGKVWVWLNNVLKSKFKINVADAMDLLQFGIKPNNCKYKAALWLVTETINYCTKNYSNGSVEDLIRKISVKRWNNKQLFCLQFKKYMYLL</sequence>
<evidence type="ECO:0000313" key="2">
    <source>
        <dbReference type="EMBL" id="JAV46631.1"/>
    </source>
</evidence>
<organism evidence="2">
    <name type="scientific">Aedes albopictus</name>
    <name type="common">Asian tiger mosquito</name>
    <name type="synonym">Stegomyia albopicta</name>
    <dbReference type="NCBI Taxonomy" id="7160"/>
    <lineage>
        <taxon>Eukaryota</taxon>
        <taxon>Metazoa</taxon>
        <taxon>Ecdysozoa</taxon>
        <taxon>Arthropoda</taxon>
        <taxon>Hexapoda</taxon>
        <taxon>Insecta</taxon>
        <taxon>Pterygota</taxon>
        <taxon>Neoptera</taxon>
        <taxon>Endopterygota</taxon>
        <taxon>Diptera</taxon>
        <taxon>Nematocera</taxon>
        <taxon>Culicoidea</taxon>
        <taxon>Culicidae</taxon>
        <taxon>Culicinae</taxon>
        <taxon>Aedini</taxon>
        <taxon>Aedes</taxon>
        <taxon>Stegomyia</taxon>
    </lineage>
</organism>
<dbReference type="InterPro" id="IPR036691">
    <property type="entry name" value="Endo/exonu/phosph_ase_sf"/>
</dbReference>
<dbReference type="Pfam" id="PF03372">
    <property type="entry name" value="Exo_endo_phos"/>
    <property type="match status" value="1"/>
</dbReference>
<dbReference type="PANTHER" id="PTHR31635:SF196">
    <property type="entry name" value="REVERSE TRANSCRIPTASE DOMAIN-CONTAINING PROTEIN-RELATED"/>
    <property type="match status" value="1"/>
</dbReference>
<protein>
    <submittedName>
        <fullName evidence="2">Putative tx1-3 aae</fullName>
    </submittedName>
</protein>
<reference evidence="2" key="1">
    <citation type="submission" date="2016-03" db="EMBL/GenBank/DDBJ databases">
        <title>RNAseq analyses of the sensorial organs of adult female Aedes albopictus.</title>
        <authorList>
            <person name="Fabrizio L."/>
            <person name="Ribeiro J.M."/>
            <person name="Arca B."/>
        </authorList>
    </citation>
    <scope>NUCLEOTIDE SEQUENCE</scope>
</reference>
<dbReference type="CDD" id="cd01650">
    <property type="entry name" value="RT_nLTR_like"/>
    <property type="match status" value="1"/>
</dbReference>
<dbReference type="SUPFAM" id="SSF56672">
    <property type="entry name" value="DNA/RNA polymerases"/>
    <property type="match status" value="1"/>
</dbReference>
<dbReference type="PROSITE" id="PS50878">
    <property type="entry name" value="RT_POL"/>
    <property type="match status" value="1"/>
</dbReference>
<dbReference type="VEuPathDB" id="VectorBase:AALC636_001032"/>
<dbReference type="InterPro" id="IPR043502">
    <property type="entry name" value="DNA/RNA_pol_sf"/>
</dbReference>
<dbReference type="Gene3D" id="3.60.10.10">
    <property type="entry name" value="Endonuclease/exonuclease/phosphatase"/>
    <property type="match status" value="1"/>
</dbReference>
<dbReference type="InterPro" id="IPR000477">
    <property type="entry name" value="RT_dom"/>
</dbReference>
<proteinExistence type="predicted"/>
<dbReference type="GO" id="GO:0071897">
    <property type="term" value="P:DNA biosynthetic process"/>
    <property type="evidence" value="ECO:0007669"/>
    <property type="project" value="UniProtKB-ARBA"/>
</dbReference>
<feature type="domain" description="Reverse transcriptase" evidence="1">
    <location>
        <begin position="480"/>
        <end position="744"/>
    </location>
</feature>